<evidence type="ECO:0000313" key="1">
    <source>
        <dbReference type="EMBL" id="KAF7841942.1"/>
    </source>
</evidence>
<dbReference type="AlphaFoldDB" id="A0A834XCK4"/>
<organism evidence="1 2">
    <name type="scientific">Senna tora</name>
    <dbReference type="NCBI Taxonomy" id="362788"/>
    <lineage>
        <taxon>Eukaryota</taxon>
        <taxon>Viridiplantae</taxon>
        <taxon>Streptophyta</taxon>
        <taxon>Embryophyta</taxon>
        <taxon>Tracheophyta</taxon>
        <taxon>Spermatophyta</taxon>
        <taxon>Magnoliopsida</taxon>
        <taxon>eudicotyledons</taxon>
        <taxon>Gunneridae</taxon>
        <taxon>Pentapetalae</taxon>
        <taxon>rosids</taxon>
        <taxon>fabids</taxon>
        <taxon>Fabales</taxon>
        <taxon>Fabaceae</taxon>
        <taxon>Caesalpinioideae</taxon>
        <taxon>Cassia clade</taxon>
        <taxon>Senna</taxon>
    </lineage>
</organism>
<dbReference type="EMBL" id="JAAIUW010000002">
    <property type="protein sequence ID" value="KAF7841942.1"/>
    <property type="molecule type" value="Genomic_DNA"/>
</dbReference>
<keyword evidence="2" id="KW-1185">Reference proteome</keyword>
<protein>
    <submittedName>
        <fullName evidence="1">Uncharacterized protein</fullName>
    </submittedName>
</protein>
<gene>
    <name evidence="1" type="ORF">G2W53_004240</name>
</gene>
<evidence type="ECO:0000313" key="2">
    <source>
        <dbReference type="Proteomes" id="UP000634136"/>
    </source>
</evidence>
<proteinExistence type="predicted"/>
<comment type="caution">
    <text evidence="1">The sequence shown here is derived from an EMBL/GenBank/DDBJ whole genome shotgun (WGS) entry which is preliminary data.</text>
</comment>
<sequence>MEIYLAEHSCSTSTAQMIVSKYFLEALACLLLNAQIRASIVNVCTEEKGQIKRCSGVRAITENTQ</sequence>
<accession>A0A834XCK4</accession>
<dbReference type="Proteomes" id="UP000634136">
    <property type="component" value="Unassembled WGS sequence"/>
</dbReference>
<name>A0A834XCK4_9FABA</name>
<reference evidence="1" key="1">
    <citation type="submission" date="2020-09" db="EMBL/GenBank/DDBJ databases">
        <title>Genome-Enabled Discovery of Anthraquinone Biosynthesis in Senna tora.</title>
        <authorList>
            <person name="Kang S.-H."/>
            <person name="Pandey R.P."/>
            <person name="Lee C.-M."/>
            <person name="Sim J.-S."/>
            <person name="Jeong J.-T."/>
            <person name="Choi B.-S."/>
            <person name="Jung M."/>
            <person name="Ginzburg D."/>
            <person name="Zhao K."/>
            <person name="Won S.Y."/>
            <person name="Oh T.-J."/>
            <person name="Yu Y."/>
            <person name="Kim N.-H."/>
            <person name="Lee O.R."/>
            <person name="Lee T.-H."/>
            <person name="Bashyal P."/>
            <person name="Kim T.-S."/>
            <person name="Lee W.-H."/>
            <person name="Kawkins C."/>
            <person name="Kim C.-K."/>
            <person name="Kim J.S."/>
            <person name="Ahn B.O."/>
            <person name="Rhee S.Y."/>
            <person name="Sohng J.K."/>
        </authorList>
    </citation>
    <scope>NUCLEOTIDE SEQUENCE</scope>
    <source>
        <tissue evidence="1">Leaf</tissue>
    </source>
</reference>